<protein>
    <submittedName>
        <fullName evidence="1">Uncharacterized protein</fullName>
    </submittedName>
</protein>
<accession>A0ABT7UNQ4</accession>
<evidence type="ECO:0000313" key="1">
    <source>
        <dbReference type="EMBL" id="MDM8200535.1"/>
    </source>
</evidence>
<evidence type="ECO:0000313" key="2">
    <source>
        <dbReference type="Proteomes" id="UP001529380"/>
    </source>
</evidence>
<reference evidence="2" key="2">
    <citation type="submission" date="2023-06" db="EMBL/GenBank/DDBJ databases">
        <title>Identification and characterization of horizontal gene transfer across gut microbiota members of farm animals based on homology search.</title>
        <authorList>
            <person name="Zeman M."/>
            <person name="Kubasova T."/>
            <person name="Jahodarova E."/>
            <person name="Nykrynova M."/>
            <person name="Rychlik I."/>
        </authorList>
    </citation>
    <scope>NUCLEOTIDE SEQUENCE [LARGE SCALE GENOMIC DNA]</scope>
    <source>
        <strain evidence="2">ET340</strain>
    </source>
</reference>
<gene>
    <name evidence="1" type="ORF">QUW08_04390</name>
</gene>
<reference evidence="1 2" key="3">
    <citation type="submission" date="2023-06" db="EMBL/GenBank/DDBJ databases">
        <authorList>
            <person name="Zeman M."/>
            <person name="Kubasova T."/>
            <person name="Jahodarova E."/>
            <person name="Nykrynova M."/>
            <person name="Rychlik I."/>
        </authorList>
    </citation>
    <scope>NUCLEOTIDE SEQUENCE [LARGE SCALE GENOMIC DNA]</scope>
    <source>
        <strain evidence="1 2">ET340</strain>
    </source>
</reference>
<dbReference type="Proteomes" id="UP001529380">
    <property type="component" value="Unassembled WGS sequence"/>
</dbReference>
<dbReference type="EMBL" id="JAUDCL010000005">
    <property type="protein sequence ID" value="MDM8200535.1"/>
    <property type="molecule type" value="Genomic_DNA"/>
</dbReference>
<keyword evidence="2" id="KW-1185">Reference proteome</keyword>
<sequence length="64" mass="7245">MRTSEPIRMIVHCPQSEADKKELSRRVAEFHADCVLSVIRGLDCPPSHKWELLQAVIDTAKNTS</sequence>
<name>A0ABT7UNQ4_9FIRM</name>
<organism evidence="1 2">
    <name type="scientific">Allofournierella massiliensis</name>
    <dbReference type="NCBI Taxonomy" id="1650663"/>
    <lineage>
        <taxon>Bacteria</taxon>
        <taxon>Bacillati</taxon>
        <taxon>Bacillota</taxon>
        <taxon>Clostridia</taxon>
        <taxon>Eubacteriales</taxon>
        <taxon>Oscillospiraceae</taxon>
        <taxon>Allofournierella</taxon>
    </lineage>
</organism>
<proteinExistence type="predicted"/>
<comment type="caution">
    <text evidence="1">The sequence shown here is derived from an EMBL/GenBank/DDBJ whole genome shotgun (WGS) entry which is preliminary data.</text>
</comment>
<reference evidence="1 2" key="1">
    <citation type="submission" date="2023-06" db="EMBL/GenBank/DDBJ databases">
        <title>Identification and characterization of horizontal gene transfer across gut microbiota members of farm animals based on homology search.</title>
        <authorList>
            <person name="Schwarzerova J."/>
            <person name="Nykrynova M."/>
            <person name="Jureckova K."/>
            <person name="Cejkova D."/>
            <person name="Rychlik I."/>
        </authorList>
    </citation>
    <scope>NUCLEOTIDE SEQUENCE [LARGE SCALE GENOMIC DNA]</scope>
    <source>
        <strain evidence="1 2">ET340</strain>
    </source>
</reference>
<dbReference type="RefSeq" id="WP_289599295.1">
    <property type="nucleotide sequence ID" value="NZ_JAUDCL010000005.1"/>
</dbReference>